<feature type="active site" evidence="10">
    <location>
        <position position="251"/>
    </location>
</feature>
<comment type="similarity">
    <text evidence="2">Belongs to the 'phage' integrase family. XerD subfamily.</text>
</comment>
<keyword evidence="6 10" id="KW-0229">DNA integration</keyword>
<proteinExistence type="inferred from homology"/>
<dbReference type="Pfam" id="PF00589">
    <property type="entry name" value="Phage_integrase"/>
    <property type="match status" value="1"/>
</dbReference>
<dbReference type="HAMAP" id="MF_01808">
    <property type="entry name" value="Recomb_XerC_XerD"/>
    <property type="match status" value="1"/>
</dbReference>
<keyword evidence="3 10" id="KW-0963">Cytoplasm</keyword>
<dbReference type="EMBL" id="QXEV01000008">
    <property type="protein sequence ID" value="RIA75975.1"/>
    <property type="molecule type" value="Genomic_DNA"/>
</dbReference>
<dbReference type="InterPro" id="IPR011932">
    <property type="entry name" value="Recomb_XerD"/>
</dbReference>
<evidence type="ECO:0000256" key="6">
    <source>
        <dbReference type="ARBA" id="ARBA00022908"/>
    </source>
</evidence>
<dbReference type="RefSeq" id="WP_211321041.1">
    <property type="nucleotide sequence ID" value="NZ_QXEV01000008.1"/>
</dbReference>
<dbReference type="GO" id="GO:0007059">
    <property type="term" value="P:chromosome segregation"/>
    <property type="evidence" value="ECO:0007669"/>
    <property type="project" value="UniProtKB-UniRule"/>
</dbReference>
<evidence type="ECO:0000313" key="13">
    <source>
        <dbReference type="EMBL" id="RIA75975.1"/>
    </source>
</evidence>
<keyword evidence="4 10" id="KW-0132">Cell division</keyword>
<dbReference type="Pfam" id="PF02899">
    <property type="entry name" value="Phage_int_SAM_1"/>
    <property type="match status" value="1"/>
</dbReference>
<feature type="active site" evidence="10">
    <location>
        <position position="248"/>
    </location>
</feature>
<dbReference type="FunCoup" id="A0A397RV17">
    <property type="interactions" value="214"/>
</dbReference>
<comment type="subcellular location">
    <subcellularLocation>
        <location evidence="1 10">Cytoplasm</location>
    </subcellularLocation>
</comment>
<organism evidence="13 14">
    <name type="scientific">Anaeroplasma bactoclasticum</name>
    <dbReference type="NCBI Taxonomy" id="2088"/>
    <lineage>
        <taxon>Bacteria</taxon>
        <taxon>Bacillati</taxon>
        <taxon>Mycoplasmatota</taxon>
        <taxon>Mollicutes</taxon>
        <taxon>Anaeroplasmatales</taxon>
        <taxon>Anaeroplasmataceae</taxon>
        <taxon>Anaeroplasma</taxon>
    </lineage>
</organism>
<evidence type="ECO:0000256" key="2">
    <source>
        <dbReference type="ARBA" id="ARBA00010450"/>
    </source>
</evidence>
<protein>
    <recommendedName>
        <fullName evidence="10">Tyrosine recombinase XerC</fullName>
    </recommendedName>
</protein>
<dbReference type="InterPro" id="IPR023009">
    <property type="entry name" value="Tyrosine_recombinase_XerC/XerD"/>
</dbReference>
<keyword evidence="14" id="KW-1185">Reference proteome</keyword>
<name>A0A397RV17_9MOLU</name>
<dbReference type="Gene3D" id="1.10.443.10">
    <property type="entry name" value="Intergrase catalytic core"/>
    <property type="match status" value="1"/>
</dbReference>
<sequence length="309" mass="35869">MKKKEEKEVIFYEISDFEYYLRNMRKSENTISAYVSDLEQYAAFLNKYEHINEVDEIERDDIIKYIDSLKRKNLSKQSIARKIIAIKDFHKYLSEENNMKNPAEMIDSPKTDKALPIVLTIEEVEAMIDSVKGDDPISLRNKAMIELLYGCGLRISELLALKITDIHLKEAYLTIVGKGNKERMVPVGEMAIIAVRRYVDKGWLDLIPKNGNLLFYNYQKKPLSRQSVFKFIKKLAEENGITKEISPHTLRHSFATHLLEGGTDLRVVQELLGHEDIATTQIYTHIDKSKLKNIYDHTHPLAKDKHKEE</sequence>
<evidence type="ECO:0000256" key="7">
    <source>
        <dbReference type="ARBA" id="ARBA00023125"/>
    </source>
</evidence>
<dbReference type="InterPro" id="IPR013762">
    <property type="entry name" value="Integrase-like_cat_sf"/>
</dbReference>
<feature type="active site" evidence="10">
    <location>
        <position position="154"/>
    </location>
</feature>
<dbReference type="Gene3D" id="1.10.150.130">
    <property type="match status" value="1"/>
</dbReference>
<accession>A0A397RV17</accession>
<dbReference type="InterPro" id="IPR050090">
    <property type="entry name" value="Tyrosine_recombinase_XerCD"/>
</dbReference>
<evidence type="ECO:0000256" key="3">
    <source>
        <dbReference type="ARBA" id="ARBA00022490"/>
    </source>
</evidence>
<keyword evidence="9 10" id="KW-0131">Cell cycle</keyword>
<dbReference type="PANTHER" id="PTHR30349">
    <property type="entry name" value="PHAGE INTEGRASE-RELATED"/>
    <property type="match status" value="1"/>
</dbReference>
<dbReference type="CDD" id="cd00798">
    <property type="entry name" value="INT_XerDC_C"/>
    <property type="match status" value="1"/>
</dbReference>
<dbReference type="NCBIfam" id="NF040815">
    <property type="entry name" value="recomb_XerA_Arch"/>
    <property type="match status" value="1"/>
</dbReference>
<dbReference type="AlphaFoldDB" id="A0A397RV17"/>
<dbReference type="PROSITE" id="PS51900">
    <property type="entry name" value="CB"/>
    <property type="match status" value="1"/>
</dbReference>
<gene>
    <name evidence="10" type="primary">xerC</name>
    <name evidence="13" type="ORF">EI71_01011</name>
</gene>
<dbReference type="NCBIfam" id="TIGR02225">
    <property type="entry name" value="recomb_XerD"/>
    <property type="match status" value="1"/>
</dbReference>
<feature type="active site" evidence="10">
    <location>
        <position position="178"/>
    </location>
</feature>
<dbReference type="GO" id="GO:0006313">
    <property type="term" value="P:DNA transposition"/>
    <property type="evidence" value="ECO:0007669"/>
    <property type="project" value="UniProtKB-UniRule"/>
</dbReference>
<feature type="active site" description="O-(3'-phospho-DNA)-tyrosine intermediate" evidence="10">
    <location>
        <position position="283"/>
    </location>
</feature>
<dbReference type="GO" id="GO:0005737">
    <property type="term" value="C:cytoplasm"/>
    <property type="evidence" value="ECO:0007669"/>
    <property type="project" value="UniProtKB-SubCell"/>
</dbReference>
<evidence type="ECO:0000256" key="8">
    <source>
        <dbReference type="ARBA" id="ARBA00023172"/>
    </source>
</evidence>
<keyword evidence="5 10" id="KW-0159">Chromosome partition</keyword>
<dbReference type="SUPFAM" id="SSF56349">
    <property type="entry name" value="DNA breaking-rejoining enzymes"/>
    <property type="match status" value="1"/>
</dbReference>
<dbReference type="PANTHER" id="PTHR30349:SF81">
    <property type="entry name" value="TYROSINE RECOMBINASE XERC"/>
    <property type="match status" value="1"/>
</dbReference>
<keyword evidence="7 10" id="KW-0238">DNA-binding</keyword>
<evidence type="ECO:0000256" key="1">
    <source>
        <dbReference type="ARBA" id="ARBA00004496"/>
    </source>
</evidence>
<evidence type="ECO:0000256" key="5">
    <source>
        <dbReference type="ARBA" id="ARBA00022829"/>
    </source>
</evidence>
<dbReference type="InterPro" id="IPR010998">
    <property type="entry name" value="Integrase_recombinase_N"/>
</dbReference>
<keyword evidence="8 10" id="KW-0233">DNA recombination</keyword>
<dbReference type="GO" id="GO:0051301">
    <property type="term" value="P:cell division"/>
    <property type="evidence" value="ECO:0007669"/>
    <property type="project" value="UniProtKB-KW"/>
</dbReference>
<reference evidence="13 14" key="1">
    <citation type="submission" date="2018-08" db="EMBL/GenBank/DDBJ databases">
        <title>Genomic Encyclopedia of Archaeal and Bacterial Type Strains, Phase II (KMG-II): from individual species to whole genera.</title>
        <authorList>
            <person name="Goeker M."/>
        </authorList>
    </citation>
    <scope>NUCLEOTIDE SEQUENCE [LARGE SCALE GENOMIC DNA]</scope>
    <source>
        <strain evidence="13 14">ATCC 27112</strain>
    </source>
</reference>
<evidence type="ECO:0000259" key="12">
    <source>
        <dbReference type="PROSITE" id="PS51900"/>
    </source>
</evidence>
<evidence type="ECO:0000256" key="4">
    <source>
        <dbReference type="ARBA" id="ARBA00022618"/>
    </source>
</evidence>
<comment type="function">
    <text evidence="10">Site-specific tyrosine recombinase, which acts by catalyzing the cutting and rejoining of the recombining DNA molecules. The XerC-XerD complex is essential to convert dimers of the bacterial chromosome into monomers to permit their segregation at cell division. It also contributes to the segregational stability of plasmids.</text>
</comment>
<comment type="similarity">
    <text evidence="10">Belongs to the 'phage' integrase family. XerC subfamily.</text>
</comment>
<feature type="domain" description="Core-binding (CB)" evidence="12">
    <location>
        <begin position="8"/>
        <end position="94"/>
    </location>
</feature>
<evidence type="ECO:0000256" key="9">
    <source>
        <dbReference type="ARBA" id="ARBA00023306"/>
    </source>
</evidence>
<dbReference type="Proteomes" id="UP000266506">
    <property type="component" value="Unassembled WGS sequence"/>
</dbReference>
<comment type="caution">
    <text evidence="13">The sequence shown here is derived from an EMBL/GenBank/DDBJ whole genome shotgun (WGS) entry which is preliminary data.</text>
</comment>
<feature type="active site" evidence="10">
    <location>
        <position position="274"/>
    </location>
</feature>
<dbReference type="GO" id="GO:0003677">
    <property type="term" value="F:DNA binding"/>
    <property type="evidence" value="ECO:0007669"/>
    <property type="project" value="UniProtKB-UniRule"/>
</dbReference>
<dbReference type="GO" id="GO:0009037">
    <property type="term" value="F:tyrosine-based site-specific recombinase activity"/>
    <property type="evidence" value="ECO:0007669"/>
    <property type="project" value="UniProtKB-UniRule"/>
</dbReference>
<comment type="subunit">
    <text evidence="10">Forms a cyclic heterotetrameric complex composed of two molecules of XerC and two molecules of XerD.</text>
</comment>
<dbReference type="PROSITE" id="PS51898">
    <property type="entry name" value="TYR_RECOMBINASE"/>
    <property type="match status" value="1"/>
</dbReference>
<feature type="domain" description="Tyr recombinase" evidence="11">
    <location>
        <begin position="114"/>
        <end position="296"/>
    </location>
</feature>
<evidence type="ECO:0000313" key="14">
    <source>
        <dbReference type="Proteomes" id="UP000266506"/>
    </source>
</evidence>
<dbReference type="InterPro" id="IPR044068">
    <property type="entry name" value="CB"/>
</dbReference>
<evidence type="ECO:0000259" key="11">
    <source>
        <dbReference type="PROSITE" id="PS51898"/>
    </source>
</evidence>
<evidence type="ECO:0000256" key="10">
    <source>
        <dbReference type="HAMAP-Rule" id="MF_01808"/>
    </source>
</evidence>
<dbReference type="NCBIfam" id="NF001399">
    <property type="entry name" value="PRK00283.1"/>
    <property type="match status" value="1"/>
</dbReference>
<dbReference type="InterPro" id="IPR002104">
    <property type="entry name" value="Integrase_catalytic"/>
</dbReference>
<dbReference type="InterPro" id="IPR011010">
    <property type="entry name" value="DNA_brk_join_enz"/>
</dbReference>
<dbReference type="InterPro" id="IPR004107">
    <property type="entry name" value="Integrase_SAM-like_N"/>
</dbReference>
<dbReference type="InParanoid" id="A0A397RV17"/>